<dbReference type="AlphaFoldDB" id="A0A1F6UG94"/>
<evidence type="ECO:0000313" key="1">
    <source>
        <dbReference type="EMBL" id="OGI56404.1"/>
    </source>
</evidence>
<proteinExistence type="predicted"/>
<accession>A0A1F6UG94</accession>
<gene>
    <name evidence="1" type="ORF">A2V58_08475</name>
</gene>
<name>A0A1F6UG94_9PROT</name>
<sequence>MKPEHQERHDRHVHGARGRLKSFDYIKEKRVQGMTIRDGVLCKGCGEPLITTVEVEDLRETQRGKGHTTTTKYLTQAATPAYRAVTLLMSDGSKHQTPMCENCARDPNTDWQAIYTADTERLRQLGQDVSLMIGRKFTSVQAIEGS</sequence>
<organism evidence="1 2">
    <name type="scientific">Candidatus Muproteobacteria bacterium RBG_19FT_COMBO_61_10</name>
    <dbReference type="NCBI Taxonomy" id="1817761"/>
    <lineage>
        <taxon>Bacteria</taxon>
        <taxon>Pseudomonadati</taxon>
        <taxon>Pseudomonadota</taxon>
        <taxon>Candidatus Muproteobacteria</taxon>
    </lineage>
</organism>
<dbReference type="Proteomes" id="UP000177950">
    <property type="component" value="Unassembled WGS sequence"/>
</dbReference>
<dbReference type="EMBL" id="MFSV01000190">
    <property type="protein sequence ID" value="OGI56404.1"/>
    <property type="molecule type" value="Genomic_DNA"/>
</dbReference>
<evidence type="ECO:0000313" key="2">
    <source>
        <dbReference type="Proteomes" id="UP000177950"/>
    </source>
</evidence>
<comment type="caution">
    <text evidence="1">The sequence shown here is derived from an EMBL/GenBank/DDBJ whole genome shotgun (WGS) entry which is preliminary data.</text>
</comment>
<protein>
    <submittedName>
        <fullName evidence="1">Uncharacterized protein</fullName>
    </submittedName>
</protein>
<reference evidence="1 2" key="1">
    <citation type="journal article" date="2016" name="Nat. Commun.">
        <title>Thousands of microbial genomes shed light on interconnected biogeochemical processes in an aquifer system.</title>
        <authorList>
            <person name="Anantharaman K."/>
            <person name="Brown C.T."/>
            <person name="Hug L.A."/>
            <person name="Sharon I."/>
            <person name="Castelle C.J."/>
            <person name="Probst A.J."/>
            <person name="Thomas B.C."/>
            <person name="Singh A."/>
            <person name="Wilkins M.J."/>
            <person name="Karaoz U."/>
            <person name="Brodie E.L."/>
            <person name="Williams K.H."/>
            <person name="Hubbard S.S."/>
            <person name="Banfield J.F."/>
        </authorList>
    </citation>
    <scope>NUCLEOTIDE SEQUENCE [LARGE SCALE GENOMIC DNA]</scope>
</reference>